<dbReference type="PANTHER" id="PTHR11060">
    <property type="entry name" value="PROTEIN MEMO1"/>
    <property type="match status" value="1"/>
</dbReference>
<dbReference type="Gene3D" id="3.40.830.10">
    <property type="entry name" value="LigB-like"/>
    <property type="match status" value="1"/>
</dbReference>
<dbReference type="HAMAP" id="MF_00055">
    <property type="entry name" value="MEMO1"/>
    <property type="match status" value="1"/>
</dbReference>
<comment type="caution">
    <text evidence="3">The sequence shown here is derived from an EMBL/GenBank/DDBJ whole genome shotgun (WGS) entry which is preliminary data.</text>
</comment>
<dbReference type="CDD" id="cd07361">
    <property type="entry name" value="MEMO_like"/>
    <property type="match status" value="1"/>
</dbReference>
<accession>A0A3S0J9T0</accession>
<organism evidence="3 4">
    <name type="scientific">Shewanella canadensis</name>
    <dbReference type="NCBI Taxonomy" id="271096"/>
    <lineage>
        <taxon>Bacteria</taxon>
        <taxon>Pseudomonadati</taxon>
        <taxon>Pseudomonadota</taxon>
        <taxon>Gammaproteobacteria</taxon>
        <taxon>Alteromonadales</taxon>
        <taxon>Shewanellaceae</taxon>
        <taxon>Shewanella</taxon>
    </lineage>
</organism>
<reference evidence="3 4" key="1">
    <citation type="submission" date="2018-12" db="EMBL/GenBank/DDBJ databases">
        <authorList>
            <person name="Yu L."/>
        </authorList>
    </citation>
    <scope>NUCLEOTIDE SEQUENCE [LARGE SCALE GENOMIC DNA]</scope>
    <source>
        <strain evidence="3 4">HAW-EB2</strain>
    </source>
</reference>
<dbReference type="Pfam" id="PF01875">
    <property type="entry name" value="Memo"/>
    <property type="match status" value="1"/>
</dbReference>
<dbReference type="InterPro" id="IPR002737">
    <property type="entry name" value="MEMO1_fam"/>
</dbReference>
<name>A0A3S0J9T0_9GAMM</name>
<dbReference type="PANTHER" id="PTHR11060:SF0">
    <property type="entry name" value="PROTEIN MEMO1"/>
    <property type="match status" value="1"/>
</dbReference>
<sequence length="270" mass="29527">MLSSIRQAAVADLFYPADPAELTTQVKQFLCATNKNSRELGVNPSDKPRPKALIVPHAGYIYSGAVAGRAFAQLLDDNKIETVVLLGPAHRVYLQGCALPEANTFATPLGKITIEQQDYEALSALDGVIISDQPHLDEHCLEVQLPFLQLCLERFSLLPIVVGECSPSVVADILELFSQRENTLIVVSSDLSHYHSYDEACRIDRQTCEQILNLSTQLSSLQACGCYALNGLNMYAKRHDLAIDQVCYLNSGDSAGDKSKVVGYASFALY</sequence>
<evidence type="ECO:0000256" key="2">
    <source>
        <dbReference type="HAMAP-Rule" id="MF_00055"/>
    </source>
</evidence>
<gene>
    <name evidence="3" type="primary">amrB</name>
    <name evidence="3" type="ORF">EKG38_03030</name>
</gene>
<evidence type="ECO:0000313" key="3">
    <source>
        <dbReference type="EMBL" id="RTR40905.1"/>
    </source>
</evidence>
<evidence type="ECO:0000256" key="1">
    <source>
        <dbReference type="ARBA" id="ARBA00006315"/>
    </source>
</evidence>
<proteinExistence type="inferred from homology"/>
<dbReference type="AlphaFoldDB" id="A0A3S0J9T0"/>
<protein>
    <recommendedName>
        <fullName evidence="2">MEMO1 family protein EKG38_03030</fullName>
    </recommendedName>
</protein>
<dbReference type="RefSeq" id="WP_126518523.1">
    <property type="nucleotide sequence ID" value="NZ_RXNU01000001.1"/>
</dbReference>
<keyword evidence="4" id="KW-1185">Reference proteome</keyword>
<dbReference type="NCBIfam" id="TIGR04336">
    <property type="entry name" value="AmmeMemoSam_B"/>
    <property type="match status" value="1"/>
</dbReference>
<dbReference type="OrthoDB" id="9782820at2"/>
<dbReference type="Proteomes" id="UP000267448">
    <property type="component" value="Unassembled WGS sequence"/>
</dbReference>
<comment type="similarity">
    <text evidence="1 2">Belongs to the MEMO1 family.</text>
</comment>
<dbReference type="EMBL" id="RXNU01000001">
    <property type="protein sequence ID" value="RTR40905.1"/>
    <property type="molecule type" value="Genomic_DNA"/>
</dbReference>
<evidence type="ECO:0000313" key="4">
    <source>
        <dbReference type="Proteomes" id="UP000267448"/>
    </source>
</evidence>